<evidence type="ECO:0000313" key="2">
    <source>
        <dbReference type="Proteomes" id="UP000182573"/>
    </source>
</evidence>
<reference evidence="1 2" key="1">
    <citation type="submission" date="2016-10" db="EMBL/GenBank/DDBJ databases">
        <authorList>
            <person name="de Groot N.N."/>
        </authorList>
    </citation>
    <scope>NUCLEOTIDE SEQUENCE [LARGE SCALE GENOMIC DNA]</scope>
    <source>
        <strain evidence="1 2">DSM 3756</strain>
    </source>
</reference>
<name>A0A1H2UKQ5_HALVA</name>
<protein>
    <submittedName>
        <fullName evidence="1">Coenzyme PQQ synthesis protein D (PqqD)</fullName>
    </submittedName>
</protein>
<organism evidence="1 2">
    <name type="scientific">Haloarcula vallismortis</name>
    <name type="common">Halobacterium vallismortis</name>
    <dbReference type="NCBI Taxonomy" id="28442"/>
    <lineage>
        <taxon>Archaea</taxon>
        <taxon>Methanobacteriati</taxon>
        <taxon>Methanobacteriota</taxon>
        <taxon>Stenosarchaea group</taxon>
        <taxon>Halobacteria</taxon>
        <taxon>Halobacteriales</taxon>
        <taxon>Haloarculaceae</taxon>
        <taxon>Haloarcula</taxon>
    </lineage>
</organism>
<dbReference type="InterPro" id="IPR008792">
    <property type="entry name" value="PQQD"/>
</dbReference>
<dbReference type="InterPro" id="IPR041881">
    <property type="entry name" value="PqqD_sf"/>
</dbReference>
<accession>A0A1H2UKQ5</accession>
<dbReference type="Proteomes" id="UP000182573">
    <property type="component" value="Unassembled WGS sequence"/>
</dbReference>
<dbReference type="EMBL" id="FNOF01000004">
    <property type="protein sequence ID" value="SDW56518.1"/>
    <property type="molecule type" value="Genomic_DNA"/>
</dbReference>
<dbReference type="STRING" id="28442.SAMN05443574_104265"/>
<dbReference type="AlphaFoldDB" id="A0A1H2UKQ5"/>
<dbReference type="Pfam" id="PF05402">
    <property type="entry name" value="PqqD"/>
    <property type="match status" value="1"/>
</dbReference>
<evidence type="ECO:0000313" key="1">
    <source>
        <dbReference type="EMBL" id="SDW56518.1"/>
    </source>
</evidence>
<sequence length="98" mass="10520">MVAIDSGSAVVATDDCVTTTIDGEVVLLNNKTGRYQGLLGAGPDIWDLIQEPTEPADIVSALVEEYDIDRDRAANDVEQFLETLAAEQLINVDASPTR</sequence>
<gene>
    <name evidence="1" type="ORF">SAMN05443574_104265</name>
</gene>
<dbReference type="Gene3D" id="1.10.10.1150">
    <property type="entry name" value="Coenzyme PQQ synthesis protein D (PqqD)"/>
    <property type="match status" value="1"/>
</dbReference>
<proteinExistence type="predicted"/>